<dbReference type="InterPro" id="IPR036869">
    <property type="entry name" value="J_dom_sf"/>
</dbReference>
<feature type="compositionally biased region" description="Basic and acidic residues" evidence="1">
    <location>
        <begin position="80"/>
        <end position="97"/>
    </location>
</feature>
<keyword evidence="4" id="KW-1185">Reference proteome</keyword>
<proteinExistence type="predicted"/>
<evidence type="ECO:0000313" key="3">
    <source>
        <dbReference type="EMBL" id="MRG90656.1"/>
    </source>
</evidence>
<feature type="domain" description="J" evidence="2">
    <location>
        <begin position="113"/>
        <end position="168"/>
    </location>
</feature>
<protein>
    <submittedName>
        <fullName evidence="3">DnaJ domain-containing protein</fullName>
    </submittedName>
</protein>
<comment type="caution">
    <text evidence="3">The sequence shown here is derived from an EMBL/GenBank/DDBJ whole genome shotgun (WGS) entry which is preliminary data.</text>
</comment>
<name>A0A6N7PIK7_9BACT</name>
<dbReference type="EMBL" id="WJIE01000001">
    <property type="protein sequence ID" value="MRG90656.1"/>
    <property type="molecule type" value="Genomic_DNA"/>
</dbReference>
<dbReference type="PRINTS" id="PR00625">
    <property type="entry name" value="JDOMAIN"/>
</dbReference>
<accession>A0A6N7PIK7</accession>
<dbReference type="CDD" id="cd06257">
    <property type="entry name" value="DnaJ"/>
    <property type="match status" value="1"/>
</dbReference>
<dbReference type="OrthoDB" id="166297at2"/>
<organism evidence="3 4">
    <name type="scientific">Polyangium spumosum</name>
    <dbReference type="NCBI Taxonomy" id="889282"/>
    <lineage>
        <taxon>Bacteria</taxon>
        <taxon>Pseudomonadati</taxon>
        <taxon>Myxococcota</taxon>
        <taxon>Polyangia</taxon>
        <taxon>Polyangiales</taxon>
        <taxon>Polyangiaceae</taxon>
        <taxon>Polyangium</taxon>
    </lineage>
</organism>
<gene>
    <name evidence="3" type="ORF">GF068_01770</name>
</gene>
<dbReference type="RefSeq" id="WP_153817546.1">
    <property type="nucleotide sequence ID" value="NZ_WJIE01000001.1"/>
</dbReference>
<reference evidence="3 4" key="1">
    <citation type="submission" date="2019-10" db="EMBL/GenBank/DDBJ databases">
        <title>A soil myxobacterium in the family Polyangiaceae.</title>
        <authorList>
            <person name="Li Y."/>
            <person name="Wang J."/>
        </authorList>
    </citation>
    <scope>NUCLEOTIDE SEQUENCE [LARGE SCALE GENOMIC DNA]</scope>
    <source>
        <strain evidence="3 4">DSM 14734</strain>
    </source>
</reference>
<dbReference type="Gene3D" id="1.10.287.110">
    <property type="entry name" value="DnaJ domain"/>
    <property type="match status" value="1"/>
</dbReference>
<feature type="region of interest" description="Disordered" evidence="1">
    <location>
        <begin position="76"/>
        <end position="106"/>
    </location>
</feature>
<dbReference type="PROSITE" id="PS50076">
    <property type="entry name" value="DNAJ_2"/>
    <property type="match status" value="1"/>
</dbReference>
<dbReference type="InterPro" id="IPR001623">
    <property type="entry name" value="DnaJ_domain"/>
</dbReference>
<evidence type="ECO:0000259" key="2">
    <source>
        <dbReference type="PROSITE" id="PS50076"/>
    </source>
</evidence>
<evidence type="ECO:0000313" key="4">
    <source>
        <dbReference type="Proteomes" id="UP000440224"/>
    </source>
</evidence>
<dbReference type="SMART" id="SM00271">
    <property type="entry name" value="DnaJ"/>
    <property type="match status" value="1"/>
</dbReference>
<evidence type="ECO:0000256" key="1">
    <source>
        <dbReference type="SAM" id="MobiDB-lite"/>
    </source>
</evidence>
<dbReference type="SUPFAM" id="SSF46565">
    <property type="entry name" value="Chaperone J-domain"/>
    <property type="match status" value="1"/>
</dbReference>
<dbReference type="Pfam" id="PF00226">
    <property type="entry name" value="DnaJ"/>
    <property type="match status" value="1"/>
</dbReference>
<dbReference type="Proteomes" id="UP000440224">
    <property type="component" value="Unassembled WGS sequence"/>
</dbReference>
<dbReference type="AlphaFoldDB" id="A0A6N7PIK7"/>
<sequence>MPGVVSITTTKRRRYLWCAWWTGEPTRAPFRKPDAFSGGARTLEEARKQAERAAGQPLREVEAIWARAFIRVQAGQPPFVDKKERSRREEPPPDDKRQKRRRFVPSVAEPDTCPFVVLGLPRTASPDDIRRAFRRLALETHPDHGGDAASFIRVTWARDEATLRAKRA</sequence>